<evidence type="ECO:0000313" key="1">
    <source>
        <dbReference type="EMBL" id="MBS3061871.1"/>
    </source>
</evidence>
<proteinExistence type="predicted"/>
<dbReference type="AlphaFoldDB" id="A0A8T4L4X3"/>
<accession>A0A8T4L4X3</accession>
<dbReference type="Proteomes" id="UP000675968">
    <property type="component" value="Unassembled WGS sequence"/>
</dbReference>
<dbReference type="InterPro" id="IPR020271">
    <property type="entry name" value="Uncharacterised_MJ1172"/>
</dbReference>
<comment type="caution">
    <text evidence="1">The sequence shown here is derived from an EMBL/GenBank/DDBJ whole genome shotgun (WGS) entry which is preliminary data.</text>
</comment>
<evidence type="ECO:0000313" key="2">
    <source>
        <dbReference type="Proteomes" id="UP000675968"/>
    </source>
</evidence>
<name>A0A8T4L4X3_9ARCH</name>
<reference evidence="1" key="1">
    <citation type="submission" date="2021-03" db="EMBL/GenBank/DDBJ databases">
        <authorList>
            <person name="Jaffe A."/>
        </authorList>
    </citation>
    <scope>NUCLEOTIDE SEQUENCE</scope>
    <source>
        <strain evidence="1">RIFCSPLOWO2_01_FULL_AR10_48_17</strain>
    </source>
</reference>
<dbReference type="EMBL" id="JAGVWC010000011">
    <property type="protein sequence ID" value="MBS3061871.1"/>
    <property type="molecule type" value="Genomic_DNA"/>
</dbReference>
<reference evidence="1" key="2">
    <citation type="submission" date="2021-05" db="EMBL/GenBank/DDBJ databases">
        <title>Protein family content uncovers lineage relationships and bacterial pathway maintenance mechanisms in DPANN archaea.</title>
        <authorList>
            <person name="Castelle C.J."/>
            <person name="Meheust R."/>
            <person name="Jaffe A.L."/>
            <person name="Seitz K."/>
            <person name="Gong X."/>
            <person name="Baker B.J."/>
            <person name="Banfield J.F."/>
        </authorList>
    </citation>
    <scope>NUCLEOTIDE SEQUENCE</scope>
    <source>
        <strain evidence="1">RIFCSPLOWO2_01_FULL_AR10_48_17</strain>
    </source>
</reference>
<gene>
    <name evidence="1" type="ORF">J4215_04800</name>
</gene>
<protein>
    <submittedName>
        <fullName evidence="1">DUF2683 family protein</fullName>
    </submittedName>
</protein>
<dbReference type="Pfam" id="PF10884">
    <property type="entry name" value="DUF2683"/>
    <property type="match status" value="1"/>
</dbReference>
<sequence length="80" mass="9325">MPTAIVKLDEKANQVINMVKAKYGLKDKSEAINKMAAEYEEELLEPELRPEYIDKHRKIAQEKTVSVKNIDAYFDSLRKR</sequence>
<organism evidence="1 2">
    <name type="scientific">Candidatus Iainarchaeum sp</name>
    <dbReference type="NCBI Taxonomy" id="3101447"/>
    <lineage>
        <taxon>Archaea</taxon>
        <taxon>Candidatus Iainarchaeota</taxon>
        <taxon>Candidatus Iainarchaeia</taxon>
        <taxon>Candidatus Iainarchaeales</taxon>
        <taxon>Candidatus Iainarchaeaceae</taxon>
        <taxon>Candidatus Iainarchaeum</taxon>
    </lineage>
</organism>